<dbReference type="AlphaFoldDB" id="A0A2D2LTC3"/>
<proteinExistence type="predicted"/>
<protein>
    <recommendedName>
        <fullName evidence="1">DUF2726 domain-containing protein</fullName>
    </recommendedName>
</protein>
<reference evidence="3" key="1">
    <citation type="submission" date="2017-11" db="EMBL/GenBank/DDBJ databases">
        <title>Complete genome sequence of Moraxella osloensis NP7 isolated from human skin.</title>
        <authorList>
            <person name="Lee K."/>
            <person name="Lim J.Y."/>
            <person name="Hwang I."/>
        </authorList>
    </citation>
    <scope>NUCLEOTIDE SEQUENCE [LARGE SCALE GENOMIC DNA]</scope>
    <source>
        <strain evidence="3">NP7</strain>
    </source>
</reference>
<sequence>MVSVTIFLVLAFVVFILLVFAFRSSGSSRQEVIKPVRGDELAVWPFEPMPIMTPTEVIFFNRLQQAVPELIIFGQVQLSRIIMPNDDDDTDQGFWFNRICRMSVDYVLVDQDKQTVLLAIELDDWTHNTRRRQQQDEKKDKALLSAGISILRIDGEAMPDAAHLRRKILAVIG</sequence>
<evidence type="ECO:0000259" key="1">
    <source>
        <dbReference type="Pfam" id="PF10881"/>
    </source>
</evidence>
<name>A0A2D2LTC3_FAUOS</name>
<organism evidence="2 3">
    <name type="scientific">Faucicola osloensis</name>
    <name type="common">Moraxella osloensis</name>
    <dbReference type="NCBI Taxonomy" id="34062"/>
    <lineage>
        <taxon>Bacteria</taxon>
        <taxon>Pseudomonadati</taxon>
        <taxon>Pseudomonadota</taxon>
        <taxon>Gammaproteobacteria</taxon>
        <taxon>Moraxellales</taxon>
        <taxon>Moraxellaceae</taxon>
        <taxon>Faucicola</taxon>
    </lineage>
</organism>
<dbReference type="Proteomes" id="UP000229340">
    <property type="component" value="Chromosome"/>
</dbReference>
<dbReference type="Gene3D" id="3.40.960.10">
    <property type="entry name" value="VSR Endonuclease"/>
    <property type="match status" value="1"/>
</dbReference>
<dbReference type="STRING" id="34062.AXE82_09540"/>
<accession>A0A2D2LTC3</accession>
<gene>
    <name evidence="2" type="ORF">NP7_02675</name>
</gene>
<evidence type="ECO:0000313" key="2">
    <source>
        <dbReference type="EMBL" id="ATR78264.1"/>
    </source>
</evidence>
<dbReference type="InterPro" id="IPR024402">
    <property type="entry name" value="DUF2726"/>
</dbReference>
<dbReference type="PIRSF" id="PIRSF028063">
    <property type="entry name" value="UCP028063"/>
    <property type="match status" value="1"/>
</dbReference>
<evidence type="ECO:0000313" key="3">
    <source>
        <dbReference type="Proteomes" id="UP000229340"/>
    </source>
</evidence>
<dbReference type="EMBL" id="CP024443">
    <property type="protein sequence ID" value="ATR78264.1"/>
    <property type="molecule type" value="Genomic_DNA"/>
</dbReference>
<dbReference type="Pfam" id="PF10881">
    <property type="entry name" value="DUF2726"/>
    <property type="match status" value="1"/>
</dbReference>
<feature type="domain" description="DUF2726" evidence="1">
    <location>
        <begin position="50"/>
        <end position="169"/>
    </location>
</feature>
<dbReference type="InterPro" id="IPR014538">
    <property type="entry name" value="UCP028063_topo_Znf"/>
</dbReference>